<reference evidence="1" key="1">
    <citation type="journal article" date="2014" name="Front. Microbiol.">
        <title>High frequency of phylogenetically diverse reductive dehalogenase-homologous genes in deep subseafloor sedimentary metagenomes.</title>
        <authorList>
            <person name="Kawai M."/>
            <person name="Futagami T."/>
            <person name="Toyoda A."/>
            <person name="Takaki Y."/>
            <person name="Nishi S."/>
            <person name="Hori S."/>
            <person name="Arai W."/>
            <person name="Tsubouchi T."/>
            <person name="Morono Y."/>
            <person name="Uchiyama I."/>
            <person name="Ito T."/>
            <person name="Fujiyama A."/>
            <person name="Inagaki F."/>
            <person name="Takami H."/>
        </authorList>
    </citation>
    <scope>NUCLEOTIDE SEQUENCE</scope>
    <source>
        <strain evidence="1">Expedition CK06-06</strain>
    </source>
</reference>
<accession>X0WVW2</accession>
<sequence>AWSYNAISGGVYRTTEINNDITAIVMFNSLIGAITTPGDPDNDVLVQDVNTYNAMGYLISPNINFGLNTKINWIAVVLEGQGLFEAGDQIELWYSTDAEAINDQDHFSWTLISRISHPTHSGIEVPMLAVQSNSLALQVKMYPTQGGTKSPILTRFAVRGFPAHRDWLLDLPVNVSDIVSAPYRLPYRLPGLGNTIHESLLNLSGASVSVEVLDPPFKMSGVVDQVMEPTTYISDRGSVMRWCQVRVRG</sequence>
<name>X0WVW2_9ZZZZ</name>
<evidence type="ECO:0000313" key="1">
    <source>
        <dbReference type="EMBL" id="GAG34830.1"/>
    </source>
</evidence>
<feature type="non-terminal residue" evidence="1">
    <location>
        <position position="1"/>
    </location>
</feature>
<organism evidence="1">
    <name type="scientific">marine sediment metagenome</name>
    <dbReference type="NCBI Taxonomy" id="412755"/>
    <lineage>
        <taxon>unclassified sequences</taxon>
        <taxon>metagenomes</taxon>
        <taxon>ecological metagenomes</taxon>
    </lineage>
</organism>
<dbReference type="AlphaFoldDB" id="X0WVW2"/>
<proteinExistence type="predicted"/>
<feature type="non-terminal residue" evidence="1">
    <location>
        <position position="249"/>
    </location>
</feature>
<comment type="caution">
    <text evidence="1">The sequence shown here is derived from an EMBL/GenBank/DDBJ whole genome shotgun (WGS) entry which is preliminary data.</text>
</comment>
<gene>
    <name evidence="1" type="ORF">S01H1_66971</name>
</gene>
<dbReference type="EMBL" id="BARS01044310">
    <property type="protein sequence ID" value="GAG34830.1"/>
    <property type="molecule type" value="Genomic_DNA"/>
</dbReference>
<protein>
    <submittedName>
        <fullName evidence="1">Uncharacterized protein</fullName>
    </submittedName>
</protein>